<dbReference type="InterPro" id="IPR016787">
    <property type="entry name" value="UCP021328"/>
</dbReference>
<evidence type="ECO:0000313" key="3">
    <source>
        <dbReference type="Proteomes" id="UP000015560"/>
    </source>
</evidence>
<proteinExistence type="predicted"/>
<protein>
    <recommendedName>
        <fullName evidence="4">DUF2992 family protein</fullName>
    </recommendedName>
</protein>
<dbReference type="GeneID" id="45549879"/>
<reference evidence="2 3" key="1">
    <citation type="journal article" date="2013" name="PLoS ONE">
        <title>Genomic Adaptation of the Lactobacillus casei Group.</title>
        <authorList>
            <person name="Toh H."/>
            <person name="Oshima K."/>
            <person name="Nakano A."/>
            <person name="Takahata M."/>
            <person name="Murakami M."/>
            <person name="Takaki T."/>
            <person name="Nishiyama H."/>
            <person name="Igimi S."/>
            <person name="Hattori M."/>
            <person name="Morita H."/>
        </authorList>
    </citation>
    <scope>NUCLEOTIDE SEQUENCE [LARGE SCALE GENOMIC DNA]</scope>
    <source>
        <strain evidence="2 3">ATCC 393</strain>
    </source>
</reference>
<dbReference type="AlphaFoldDB" id="A0AAD1AQU8"/>
<dbReference type="EMBL" id="AP012544">
    <property type="protein sequence ID" value="BAN75777.1"/>
    <property type="molecule type" value="Genomic_DNA"/>
</dbReference>
<accession>A0AAD1AQU8</accession>
<evidence type="ECO:0008006" key="4">
    <source>
        <dbReference type="Google" id="ProtNLM"/>
    </source>
</evidence>
<feature type="region of interest" description="Disordered" evidence="1">
    <location>
        <begin position="72"/>
        <end position="139"/>
    </location>
</feature>
<evidence type="ECO:0000313" key="2">
    <source>
        <dbReference type="EMBL" id="BAN75777.1"/>
    </source>
</evidence>
<evidence type="ECO:0000256" key="1">
    <source>
        <dbReference type="SAM" id="MobiDB-lite"/>
    </source>
</evidence>
<feature type="compositionally biased region" description="Basic and acidic residues" evidence="1">
    <location>
        <begin position="82"/>
        <end position="91"/>
    </location>
</feature>
<dbReference type="RefSeq" id="WP_025014061.1">
    <property type="nucleotide sequence ID" value="NZ_AP012544.1"/>
</dbReference>
<dbReference type="PIRSF" id="PIRSF021328">
    <property type="entry name" value="UCP021328"/>
    <property type="match status" value="1"/>
</dbReference>
<name>A0AAD1AQU8_LACCA</name>
<feature type="compositionally biased region" description="Basic residues" evidence="1">
    <location>
        <begin position="127"/>
        <end position="139"/>
    </location>
</feature>
<dbReference type="Proteomes" id="UP000015560">
    <property type="component" value="Chromosome"/>
</dbReference>
<sequence length="139" mass="16412">MTNQGKLTVYFEQPFYRGLFEQVVGDTYRVAKVTFGTQAPTANELLCLIQQRWGSLHWVAAQESVLSEVPLTMNPKRRSRQARKEVRDSRKGRASTLLKLEHKQNLRLKKQQRKRLKDQHAREVHLKKQTKRLEKHRGH</sequence>
<gene>
    <name evidence="2" type="ORF">LBCZ_2609</name>
</gene>
<feature type="compositionally biased region" description="Basic residues" evidence="1">
    <location>
        <begin position="105"/>
        <end position="117"/>
    </location>
</feature>
<organism evidence="2 3">
    <name type="scientific">Lacticaseibacillus casei DSM 20011 = JCM 1134 = ATCC 393</name>
    <dbReference type="NCBI Taxonomy" id="1423732"/>
    <lineage>
        <taxon>Bacteria</taxon>
        <taxon>Bacillati</taxon>
        <taxon>Bacillota</taxon>
        <taxon>Bacilli</taxon>
        <taxon>Lactobacillales</taxon>
        <taxon>Lactobacillaceae</taxon>
        <taxon>Lacticaseibacillus</taxon>
    </lineage>
</organism>
<dbReference type="Pfam" id="PF11208">
    <property type="entry name" value="DUF2992"/>
    <property type="match status" value="1"/>
</dbReference>